<accession>G8R3M9</accession>
<evidence type="ECO:0000313" key="8">
    <source>
        <dbReference type="Proteomes" id="UP000005631"/>
    </source>
</evidence>
<evidence type="ECO:0000256" key="1">
    <source>
        <dbReference type="ARBA" id="ARBA00004141"/>
    </source>
</evidence>
<comment type="similarity">
    <text evidence="2">Belongs to the UPF0382 family.</text>
</comment>
<sequence>MKKNTIIAWASAFGFVAVILGALGAHALKAQLEPSSLNSFTTGVRYQAWHAIALLAIAMGSFNLRYIKGIVWCWIIGTFCFSGSIYLLSTSSITGIQSSILGPITPLGGLFFIAGWLLIFISAIRPKNLTD</sequence>
<evidence type="ECO:0000313" key="7">
    <source>
        <dbReference type="EMBL" id="AEV34116.1"/>
    </source>
</evidence>
<dbReference type="eggNOG" id="COG2363">
    <property type="taxonomic scope" value="Bacteria"/>
</dbReference>
<name>G8R3M9_OWEHD</name>
<dbReference type="Pfam" id="PF04241">
    <property type="entry name" value="DUF423"/>
    <property type="match status" value="1"/>
</dbReference>
<dbReference type="GO" id="GO:0005886">
    <property type="term" value="C:plasma membrane"/>
    <property type="evidence" value="ECO:0007669"/>
    <property type="project" value="TreeGrafter"/>
</dbReference>
<feature type="transmembrane region" description="Helical" evidence="6">
    <location>
        <begin position="48"/>
        <end position="64"/>
    </location>
</feature>
<keyword evidence="4 6" id="KW-1133">Transmembrane helix</keyword>
<dbReference type="Proteomes" id="UP000005631">
    <property type="component" value="Chromosome"/>
</dbReference>
<evidence type="ECO:0000256" key="2">
    <source>
        <dbReference type="ARBA" id="ARBA00009694"/>
    </source>
</evidence>
<dbReference type="KEGG" id="oho:Oweho_3164"/>
<gene>
    <name evidence="7" type="ordered locus">Oweho_3164</name>
</gene>
<dbReference type="OrthoDB" id="9802121at2"/>
<keyword evidence="5 6" id="KW-0472">Membrane</keyword>
<feature type="transmembrane region" description="Helical" evidence="6">
    <location>
        <begin position="100"/>
        <end position="124"/>
    </location>
</feature>
<dbReference type="RefSeq" id="WP_014203463.1">
    <property type="nucleotide sequence ID" value="NC_016599.1"/>
</dbReference>
<feature type="transmembrane region" description="Helical" evidence="6">
    <location>
        <begin position="71"/>
        <end position="88"/>
    </location>
</feature>
<dbReference type="AlphaFoldDB" id="G8R3M9"/>
<dbReference type="PANTHER" id="PTHR43461">
    <property type="entry name" value="TRANSMEMBRANE PROTEIN 256"/>
    <property type="match status" value="1"/>
</dbReference>
<feature type="transmembrane region" description="Helical" evidence="6">
    <location>
        <begin position="7"/>
        <end position="28"/>
    </location>
</feature>
<keyword evidence="8" id="KW-1185">Reference proteome</keyword>
<reference evidence="7 8" key="1">
    <citation type="journal article" date="2012" name="Stand. Genomic Sci.">
        <title>Genome sequence of the orange-pigmented seawater bacterium Owenweeksia hongkongensis type strain (UST20020801(T)).</title>
        <authorList>
            <person name="Riedel T."/>
            <person name="Held B."/>
            <person name="Nolan M."/>
            <person name="Lucas S."/>
            <person name="Lapidus A."/>
            <person name="Tice H."/>
            <person name="Del Rio T.G."/>
            <person name="Cheng J.F."/>
            <person name="Han C."/>
            <person name="Tapia R."/>
            <person name="Goodwin L.A."/>
            <person name="Pitluck S."/>
            <person name="Liolios K."/>
            <person name="Mavromatis K."/>
            <person name="Pagani I."/>
            <person name="Ivanova N."/>
            <person name="Mikhailova N."/>
            <person name="Pati A."/>
            <person name="Chen A."/>
            <person name="Palaniappan K."/>
            <person name="Rohde M."/>
            <person name="Tindall B.J."/>
            <person name="Detter J.C."/>
            <person name="Goker M."/>
            <person name="Woyke T."/>
            <person name="Bristow J."/>
            <person name="Eisen J.A."/>
            <person name="Markowitz V."/>
            <person name="Hugenholtz P."/>
            <person name="Klenk H.P."/>
            <person name="Kyrpides N.C."/>
        </authorList>
    </citation>
    <scope>NUCLEOTIDE SEQUENCE</scope>
    <source>
        <strain evidence="8">DSM 17368 / JCM 12287 / NRRL B-23963</strain>
    </source>
</reference>
<dbReference type="HOGENOM" id="CLU_096548_3_3_10"/>
<evidence type="ECO:0000256" key="5">
    <source>
        <dbReference type="ARBA" id="ARBA00023136"/>
    </source>
</evidence>
<dbReference type="PATRIC" id="fig|926562.3.peg.3185"/>
<dbReference type="STRING" id="926562.Oweho_3164"/>
<keyword evidence="3 6" id="KW-0812">Transmembrane</keyword>
<evidence type="ECO:0000256" key="4">
    <source>
        <dbReference type="ARBA" id="ARBA00022989"/>
    </source>
</evidence>
<organism evidence="7 8">
    <name type="scientific">Owenweeksia hongkongensis (strain DSM 17368 / CIP 108786 / JCM 12287 / NRRL B-23963 / UST20020801)</name>
    <dbReference type="NCBI Taxonomy" id="926562"/>
    <lineage>
        <taxon>Bacteria</taxon>
        <taxon>Pseudomonadati</taxon>
        <taxon>Bacteroidota</taxon>
        <taxon>Flavobacteriia</taxon>
        <taxon>Flavobacteriales</taxon>
        <taxon>Owenweeksiaceae</taxon>
        <taxon>Owenweeksia</taxon>
    </lineage>
</organism>
<comment type="subcellular location">
    <subcellularLocation>
        <location evidence="1">Membrane</location>
        <topology evidence="1">Multi-pass membrane protein</topology>
    </subcellularLocation>
</comment>
<dbReference type="InterPro" id="IPR006696">
    <property type="entry name" value="DUF423"/>
</dbReference>
<evidence type="ECO:0000256" key="3">
    <source>
        <dbReference type="ARBA" id="ARBA00022692"/>
    </source>
</evidence>
<dbReference type="PANTHER" id="PTHR43461:SF1">
    <property type="entry name" value="TRANSMEMBRANE PROTEIN 256"/>
    <property type="match status" value="1"/>
</dbReference>
<evidence type="ECO:0000256" key="6">
    <source>
        <dbReference type="SAM" id="Phobius"/>
    </source>
</evidence>
<proteinExistence type="inferred from homology"/>
<protein>
    <submittedName>
        <fullName evidence="7">Uncharacterized small membrane protein</fullName>
    </submittedName>
</protein>
<dbReference type="EMBL" id="CP003156">
    <property type="protein sequence ID" value="AEV34116.1"/>
    <property type="molecule type" value="Genomic_DNA"/>
</dbReference>